<evidence type="ECO:0008006" key="3">
    <source>
        <dbReference type="Google" id="ProtNLM"/>
    </source>
</evidence>
<evidence type="ECO:0000313" key="1">
    <source>
        <dbReference type="EMBL" id="GMK43899.1"/>
    </source>
</evidence>
<sequence length="160" mass="18923">MISVIKKPVNLDELVGEIEIGLEDTFTYIDVTTGEVITLTREEIRAAEDERPLENFPEWQRENIERANCILEDEQGKFADFTLKNDYNEYELIEEFIRTVQDVDINEALSAAITGKGAFRRFKDKIIEFGIDKQWYTYKENKIKEFVIEWCIEHDIEFQN</sequence>
<dbReference type="RefSeq" id="WP_317979032.1">
    <property type="nucleotide sequence ID" value="NZ_BTCL01000003.1"/>
</dbReference>
<reference evidence="1 2" key="1">
    <citation type="submission" date="2023-05" db="EMBL/GenBank/DDBJ databases">
        <title>Draft genome of Paenibacillus sp. CCS26.</title>
        <authorList>
            <person name="Akita H."/>
            <person name="Shinto Y."/>
            <person name="Kimura Z."/>
        </authorList>
    </citation>
    <scope>NUCLEOTIDE SEQUENCE [LARGE SCALE GENOMIC DNA]</scope>
    <source>
        <strain evidence="1 2">CCS26</strain>
    </source>
</reference>
<organism evidence="1 2">
    <name type="scientific">Paenibacillus glycanilyticus</name>
    <dbReference type="NCBI Taxonomy" id="126569"/>
    <lineage>
        <taxon>Bacteria</taxon>
        <taxon>Bacillati</taxon>
        <taxon>Bacillota</taxon>
        <taxon>Bacilli</taxon>
        <taxon>Bacillales</taxon>
        <taxon>Paenibacillaceae</taxon>
        <taxon>Paenibacillus</taxon>
    </lineage>
</organism>
<dbReference type="InterPro" id="IPR005361">
    <property type="entry name" value="UPF0158"/>
</dbReference>
<gene>
    <name evidence="1" type="ORF">PghCCS26_10260</name>
</gene>
<dbReference type="EMBL" id="BTCL01000003">
    <property type="protein sequence ID" value="GMK43899.1"/>
    <property type="molecule type" value="Genomic_DNA"/>
</dbReference>
<dbReference type="Pfam" id="PF03682">
    <property type="entry name" value="UPF0158"/>
    <property type="match status" value="1"/>
</dbReference>
<proteinExistence type="predicted"/>
<comment type="caution">
    <text evidence="1">The sequence shown here is derived from an EMBL/GenBank/DDBJ whole genome shotgun (WGS) entry which is preliminary data.</text>
</comment>
<evidence type="ECO:0000313" key="2">
    <source>
        <dbReference type="Proteomes" id="UP001285921"/>
    </source>
</evidence>
<name>A0ABQ6NGK5_9BACL</name>
<keyword evidence="2" id="KW-1185">Reference proteome</keyword>
<dbReference type="Proteomes" id="UP001285921">
    <property type="component" value="Unassembled WGS sequence"/>
</dbReference>
<accession>A0ABQ6NGK5</accession>
<protein>
    <recommendedName>
        <fullName evidence="3">DUF1642 domain-containing protein</fullName>
    </recommendedName>
</protein>